<reference evidence="4 5" key="1">
    <citation type="submission" date="2024-09" db="EMBL/GenBank/DDBJ databases">
        <authorList>
            <person name="Lee S.D."/>
        </authorList>
    </citation>
    <scope>NUCLEOTIDE SEQUENCE [LARGE SCALE GENOMIC DNA]</scope>
    <source>
        <strain evidence="4 5">N1-5</strain>
    </source>
</reference>
<name>A0ABV6UNR3_9ACTN</name>
<feature type="signal peptide" evidence="2">
    <location>
        <begin position="1"/>
        <end position="31"/>
    </location>
</feature>
<dbReference type="Proteomes" id="UP001592528">
    <property type="component" value="Unassembled WGS sequence"/>
</dbReference>
<evidence type="ECO:0000313" key="4">
    <source>
        <dbReference type="EMBL" id="MFC1403102.1"/>
    </source>
</evidence>
<dbReference type="RefSeq" id="WP_063757511.1">
    <property type="nucleotide sequence ID" value="NZ_JBHEZZ010000009.1"/>
</dbReference>
<feature type="region of interest" description="Disordered" evidence="1">
    <location>
        <begin position="326"/>
        <end position="376"/>
    </location>
</feature>
<evidence type="ECO:0000313" key="5">
    <source>
        <dbReference type="Proteomes" id="UP001592528"/>
    </source>
</evidence>
<feature type="chain" id="PRO_5047538522" evidence="2">
    <location>
        <begin position="32"/>
        <end position="753"/>
    </location>
</feature>
<dbReference type="EMBL" id="JBHEZZ010000009">
    <property type="protein sequence ID" value="MFC1403102.1"/>
    <property type="molecule type" value="Genomic_DNA"/>
</dbReference>
<evidence type="ECO:0000259" key="3">
    <source>
        <dbReference type="Pfam" id="PF13229"/>
    </source>
</evidence>
<evidence type="ECO:0000256" key="1">
    <source>
        <dbReference type="SAM" id="MobiDB-lite"/>
    </source>
</evidence>
<keyword evidence="2" id="KW-0732">Signal</keyword>
<evidence type="ECO:0000256" key="2">
    <source>
        <dbReference type="SAM" id="SignalP"/>
    </source>
</evidence>
<accession>A0ABV6UNR3</accession>
<proteinExistence type="predicted"/>
<dbReference type="InterPro" id="IPR012334">
    <property type="entry name" value="Pectin_lyas_fold"/>
</dbReference>
<protein>
    <submittedName>
        <fullName evidence="4">Right-handed parallel beta-helix repeat-containing protein</fullName>
    </submittedName>
</protein>
<feature type="domain" description="Right handed beta helix" evidence="3">
    <location>
        <begin position="128"/>
        <end position="237"/>
    </location>
</feature>
<dbReference type="Pfam" id="PF13229">
    <property type="entry name" value="Beta_helix"/>
    <property type="match status" value="1"/>
</dbReference>
<dbReference type="InterPro" id="IPR039448">
    <property type="entry name" value="Beta_helix"/>
</dbReference>
<organism evidence="4 5">
    <name type="scientific">Streptacidiphilus cavernicola</name>
    <dbReference type="NCBI Taxonomy" id="3342716"/>
    <lineage>
        <taxon>Bacteria</taxon>
        <taxon>Bacillati</taxon>
        <taxon>Actinomycetota</taxon>
        <taxon>Actinomycetes</taxon>
        <taxon>Kitasatosporales</taxon>
        <taxon>Streptomycetaceae</taxon>
        <taxon>Streptacidiphilus</taxon>
    </lineage>
</organism>
<keyword evidence="5" id="KW-1185">Reference proteome</keyword>
<dbReference type="Gene3D" id="2.160.20.10">
    <property type="entry name" value="Single-stranded right-handed beta-helix, Pectin lyase-like"/>
    <property type="match status" value="1"/>
</dbReference>
<gene>
    <name evidence="4" type="ORF">ACEZDJ_17575</name>
</gene>
<sequence length="753" mass="75575">MRRKRIAPPAALLIGAALALPALTGTGTADAATGTLYVNNAAGAHCSDKGTGTQAVPYCTVVAAAAAVQPGQTVLVSSGTYPQELDITRSGTATAPITFKGLPGEYGGDSSLPQIGDASDPSTSTLHGILVKGAQHVVIDGFSPVGQYDSIGVTGGSQNVTVERSVLTTTGIAVSGSSGTVVTTNVLRNIEYAGVSVTKSPGTVVTGNTVTSWCESGIQFDGASPNGVVENNIVDSAALGSPGDAACPAGSQDTEVLVPTGSTTGTKVAYNFLGTKSGGPAYQWGAKTYTSAAAFAAASGQGSHDVLGDTGAVGDSSQNTVAVDSADAGAPGELSTDILGNPRVDVRSVPNTGTGVGYYDRGAEETSTGNSYAPMSPVRVLDTRSAVGVSTTTPVAAGKSVTLDLSGTHRIPAGAEAVALNVTATGGSTNGTLKVTPTHPYDGGGDQVPIDQIKAVNLTWSRGENVANMVTVPAGRDTVTFTNTGSGTVHIVADLEGYFSQTAPNGYNTTGPVRILDTRAAKGVPGTAPIGSGRTVALPVTGSNGVPANATAVVLNVTVTRPTTGGYLTVYPDGIARPVVSNLNFSAGQTVPNLVIVPVHNGKIDFYNYSGSTHVIADLQGYFSPGGLSTFDLSTPQRILDTVAQSGVPTGPTPLAAGASLTVDINDMLGFGGLDTKSIALNLTVLDTTGSGYLTVYPYGSAQPFVSNANWNAGQSVSNLTLVPAKTGKVVITNHSTGSIDLLGDFEGASINF</sequence>
<dbReference type="InterPro" id="IPR011050">
    <property type="entry name" value="Pectin_lyase_fold/virulence"/>
</dbReference>
<dbReference type="SUPFAM" id="SSF51126">
    <property type="entry name" value="Pectin lyase-like"/>
    <property type="match status" value="1"/>
</dbReference>
<comment type="caution">
    <text evidence="4">The sequence shown here is derived from an EMBL/GenBank/DDBJ whole genome shotgun (WGS) entry which is preliminary data.</text>
</comment>